<dbReference type="Pfam" id="PF12710">
    <property type="entry name" value="HAD"/>
    <property type="match status" value="1"/>
</dbReference>
<dbReference type="SUPFAM" id="SSF56784">
    <property type="entry name" value="HAD-like"/>
    <property type="match status" value="1"/>
</dbReference>
<evidence type="ECO:0000256" key="3">
    <source>
        <dbReference type="ARBA" id="ARBA00022842"/>
    </source>
</evidence>
<evidence type="ECO:0000256" key="2">
    <source>
        <dbReference type="ARBA" id="ARBA00022801"/>
    </source>
</evidence>
<dbReference type="AlphaFoldDB" id="A0A1I2J9J7"/>
<dbReference type="Gene3D" id="3.40.50.1000">
    <property type="entry name" value="HAD superfamily/HAD-like"/>
    <property type="match status" value="1"/>
</dbReference>
<dbReference type="InterPro" id="IPR023214">
    <property type="entry name" value="HAD_sf"/>
</dbReference>
<protein>
    <submittedName>
        <fullName evidence="4">HAD-superfamily subfamily IB hydrolase, TIGR01490</fullName>
    </submittedName>
</protein>
<accession>A0A1I2J9J7</accession>
<organism evidence="4 5">
    <name type="scientific">Fontimonas thermophila</name>
    <dbReference type="NCBI Taxonomy" id="1076937"/>
    <lineage>
        <taxon>Bacteria</taxon>
        <taxon>Pseudomonadati</taxon>
        <taxon>Pseudomonadota</taxon>
        <taxon>Gammaproteobacteria</taxon>
        <taxon>Nevskiales</taxon>
        <taxon>Nevskiaceae</taxon>
        <taxon>Fontimonas</taxon>
    </lineage>
</organism>
<dbReference type="PANTHER" id="PTHR43344:SF13">
    <property type="entry name" value="PHOSPHATASE RV3661-RELATED"/>
    <property type="match status" value="1"/>
</dbReference>
<dbReference type="STRING" id="1076937.SAMN04488120_106110"/>
<reference evidence="4 5" key="1">
    <citation type="submission" date="2016-10" db="EMBL/GenBank/DDBJ databases">
        <authorList>
            <person name="de Groot N.N."/>
        </authorList>
    </citation>
    <scope>NUCLEOTIDE SEQUENCE [LARGE SCALE GENOMIC DNA]</scope>
    <source>
        <strain evidence="4 5">DSM 23609</strain>
    </source>
</reference>
<dbReference type="InterPro" id="IPR050582">
    <property type="entry name" value="HAD-like_SerB"/>
</dbReference>
<dbReference type="NCBIfam" id="TIGR01490">
    <property type="entry name" value="HAD-SF-IB-hyp1"/>
    <property type="match status" value="1"/>
</dbReference>
<keyword evidence="5" id="KW-1185">Reference proteome</keyword>
<gene>
    <name evidence="4" type="ORF">SAMN04488120_106110</name>
</gene>
<dbReference type="PANTHER" id="PTHR43344">
    <property type="entry name" value="PHOSPHOSERINE PHOSPHATASE"/>
    <property type="match status" value="1"/>
</dbReference>
<proteinExistence type="predicted"/>
<sequence>MRLAVFDLDNTLLAGDSDYLWGRYLVEHGLVDGDTYARENERFYREYQAGTLDIHAYAAFALQALVDGDLDMLRALRARFVAERIAPIVAPGARALLERHRRDGDCLLITTATHRFVVEPIAELLGVEHLLATEPEIVDGRYTGRIAGIPNFQSGKVLRLRQWLADRPACTHMSCYSDSHNDIPLLELADRPVAVDPDPVLAALARARGWPVISLR</sequence>
<dbReference type="RefSeq" id="WP_091533537.1">
    <property type="nucleotide sequence ID" value="NZ_FOOC01000006.1"/>
</dbReference>
<dbReference type="NCBIfam" id="TIGR01488">
    <property type="entry name" value="HAD-SF-IB"/>
    <property type="match status" value="1"/>
</dbReference>
<dbReference type="GO" id="GO:0046872">
    <property type="term" value="F:metal ion binding"/>
    <property type="evidence" value="ECO:0007669"/>
    <property type="project" value="UniProtKB-KW"/>
</dbReference>
<dbReference type="OrthoDB" id="9784466at2"/>
<keyword evidence="2 4" id="KW-0378">Hydrolase</keyword>
<evidence type="ECO:0000256" key="1">
    <source>
        <dbReference type="ARBA" id="ARBA00022723"/>
    </source>
</evidence>
<dbReference type="EMBL" id="FOOC01000006">
    <property type="protein sequence ID" value="SFF51455.1"/>
    <property type="molecule type" value="Genomic_DNA"/>
</dbReference>
<dbReference type="CDD" id="cd02612">
    <property type="entry name" value="HAD_PGPPase"/>
    <property type="match status" value="1"/>
</dbReference>
<dbReference type="Proteomes" id="UP000199771">
    <property type="component" value="Unassembled WGS sequence"/>
</dbReference>
<dbReference type="GO" id="GO:0016787">
    <property type="term" value="F:hydrolase activity"/>
    <property type="evidence" value="ECO:0007669"/>
    <property type="project" value="UniProtKB-KW"/>
</dbReference>
<keyword evidence="1" id="KW-0479">Metal-binding</keyword>
<evidence type="ECO:0000313" key="4">
    <source>
        <dbReference type="EMBL" id="SFF51455.1"/>
    </source>
</evidence>
<evidence type="ECO:0000313" key="5">
    <source>
        <dbReference type="Proteomes" id="UP000199771"/>
    </source>
</evidence>
<dbReference type="InterPro" id="IPR006385">
    <property type="entry name" value="HAD_hydro_SerB1"/>
</dbReference>
<dbReference type="InterPro" id="IPR036412">
    <property type="entry name" value="HAD-like_sf"/>
</dbReference>
<keyword evidence="3" id="KW-0460">Magnesium</keyword>
<dbReference type="Gene3D" id="1.20.1440.100">
    <property type="entry name" value="SG protein - dephosphorylation function"/>
    <property type="match status" value="1"/>
</dbReference>
<name>A0A1I2J9J7_9GAMM</name>